<dbReference type="AlphaFoldDB" id="A0A8J3A3Q3"/>
<dbReference type="EMBL" id="BMGZ01000001">
    <property type="protein sequence ID" value="GGH92010.1"/>
    <property type="molecule type" value="Genomic_DNA"/>
</dbReference>
<reference evidence="2 4" key="2">
    <citation type="submission" date="2020-02" db="EMBL/GenBank/DDBJ databases">
        <title>Genome sequence of Parvularcula flava strain NH6-79.</title>
        <authorList>
            <person name="Abdul Karim M.H."/>
            <person name="Lam M.Q."/>
            <person name="Chen S.J."/>
            <person name="Yahya A."/>
            <person name="Shahir S."/>
            <person name="Shamsir M.S."/>
            <person name="Chong C.S."/>
        </authorList>
    </citation>
    <scope>NUCLEOTIDE SEQUENCE [LARGE SCALE GENOMIC DNA]</scope>
    <source>
        <strain evidence="2 4">NH6-79</strain>
    </source>
</reference>
<gene>
    <name evidence="2" type="ORF">FF098_000245</name>
    <name evidence="1" type="ORF">GCM10011355_00500</name>
</gene>
<protein>
    <submittedName>
        <fullName evidence="1">Uncharacterized protein</fullName>
    </submittedName>
</protein>
<reference evidence="1" key="3">
    <citation type="submission" date="2020-09" db="EMBL/GenBank/DDBJ databases">
        <authorList>
            <person name="Sun Q."/>
            <person name="Zhou Y."/>
        </authorList>
    </citation>
    <scope>NUCLEOTIDE SEQUENCE</scope>
    <source>
        <strain evidence="1">CGMCC 1.14984</strain>
    </source>
</reference>
<dbReference type="SUPFAM" id="SSF140566">
    <property type="entry name" value="FlgN-like"/>
    <property type="match status" value="1"/>
</dbReference>
<reference evidence="1" key="1">
    <citation type="journal article" date="2014" name="Int. J. Syst. Evol. Microbiol.">
        <title>Complete genome sequence of Corynebacterium casei LMG S-19264T (=DSM 44701T), isolated from a smear-ripened cheese.</title>
        <authorList>
            <consortium name="US DOE Joint Genome Institute (JGI-PGF)"/>
            <person name="Walter F."/>
            <person name="Albersmeier A."/>
            <person name="Kalinowski J."/>
            <person name="Ruckert C."/>
        </authorList>
    </citation>
    <scope>NUCLEOTIDE SEQUENCE</scope>
    <source>
        <strain evidence="1">CGMCC 1.14984</strain>
    </source>
</reference>
<dbReference type="Proteomes" id="UP000621856">
    <property type="component" value="Unassembled WGS sequence"/>
</dbReference>
<evidence type="ECO:0000313" key="3">
    <source>
        <dbReference type="Proteomes" id="UP000621856"/>
    </source>
</evidence>
<organism evidence="1 3">
    <name type="scientific">Aquisalinus luteolus</name>
    <dbReference type="NCBI Taxonomy" id="1566827"/>
    <lineage>
        <taxon>Bacteria</taxon>
        <taxon>Pseudomonadati</taxon>
        <taxon>Pseudomonadota</taxon>
        <taxon>Alphaproteobacteria</taxon>
        <taxon>Parvularculales</taxon>
        <taxon>Parvularculaceae</taxon>
        <taxon>Aquisalinus</taxon>
    </lineage>
</organism>
<sequence length="128" mass="13879">MQNPDAVKQSLSELNGLLEQENIILLSGEYTGLRDIAERKTALVRDVETFIAQARPDEIDDSLRRGLAALQKLTRHNGVLLKAAYNGSKAAQSRLAQIAGEQSNVGAYSVTGKSIISTEAIISRQKTV</sequence>
<proteinExistence type="predicted"/>
<keyword evidence="4" id="KW-1185">Reference proteome</keyword>
<accession>A0A8J3A3Q3</accession>
<dbReference type="RefSeq" id="WP_155135685.1">
    <property type="nucleotide sequence ID" value="NZ_BMGZ01000001.1"/>
</dbReference>
<comment type="caution">
    <text evidence="1">The sequence shown here is derived from an EMBL/GenBank/DDBJ whole genome shotgun (WGS) entry which is preliminary data.</text>
</comment>
<evidence type="ECO:0000313" key="2">
    <source>
        <dbReference type="EMBL" id="NHK26331.1"/>
    </source>
</evidence>
<dbReference type="GO" id="GO:0044780">
    <property type="term" value="P:bacterial-type flagellum assembly"/>
    <property type="evidence" value="ECO:0007669"/>
    <property type="project" value="InterPro"/>
</dbReference>
<name>A0A8J3A3Q3_9PROT</name>
<dbReference type="InterPro" id="IPR036679">
    <property type="entry name" value="FlgN-like_sf"/>
</dbReference>
<dbReference type="EMBL" id="VCJR02000001">
    <property type="protein sequence ID" value="NHK26331.1"/>
    <property type="molecule type" value="Genomic_DNA"/>
</dbReference>
<dbReference type="Proteomes" id="UP000818603">
    <property type="component" value="Unassembled WGS sequence"/>
</dbReference>
<evidence type="ECO:0000313" key="4">
    <source>
        <dbReference type="Proteomes" id="UP000818603"/>
    </source>
</evidence>
<evidence type="ECO:0000313" key="1">
    <source>
        <dbReference type="EMBL" id="GGH92010.1"/>
    </source>
</evidence>